<dbReference type="PANTHER" id="PTHR48228">
    <property type="entry name" value="SUCCINYL-COA--D-CITRAMALATE COA-TRANSFERASE"/>
    <property type="match status" value="1"/>
</dbReference>
<feature type="region of interest" description="Disordered" evidence="1">
    <location>
        <begin position="724"/>
        <end position="748"/>
    </location>
</feature>
<dbReference type="InterPro" id="IPR023606">
    <property type="entry name" value="CoA-Trfase_III_dom_1_sf"/>
</dbReference>
<feature type="compositionally biased region" description="Low complexity" evidence="1">
    <location>
        <begin position="724"/>
        <end position="736"/>
    </location>
</feature>
<dbReference type="InterPro" id="IPR003673">
    <property type="entry name" value="CoA-Trfase_fam_III"/>
</dbReference>
<name>A0A1H8WHK4_9ACTN</name>
<dbReference type="InterPro" id="IPR050509">
    <property type="entry name" value="CoA-transferase_III"/>
</dbReference>
<dbReference type="PANTHER" id="PTHR48228:SF5">
    <property type="entry name" value="ALPHA-METHYLACYL-COA RACEMASE"/>
    <property type="match status" value="1"/>
</dbReference>
<keyword evidence="3" id="KW-1185">Reference proteome</keyword>
<dbReference type="Pfam" id="PF02515">
    <property type="entry name" value="CoA_transf_3"/>
    <property type="match status" value="2"/>
</dbReference>
<organism evidence="2 3">
    <name type="scientific">Trujillonella endophytica</name>
    <dbReference type="NCBI Taxonomy" id="673521"/>
    <lineage>
        <taxon>Bacteria</taxon>
        <taxon>Bacillati</taxon>
        <taxon>Actinomycetota</taxon>
        <taxon>Actinomycetes</taxon>
        <taxon>Geodermatophilales</taxon>
        <taxon>Geodermatophilaceae</taxon>
        <taxon>Trujillonella</taxon>
    </lineage>
</organism>
<feature type="compositionally biased region" description="Low complexity" evidence="1">
    <location>
        <begin position="380"/>
        <end position="395"/>
    </location>
</feature>
<evidence type="ECO:0000313" key="2">
    <source>
        <dbReference type="EMBL" id="SEP27145.1"/>
    </source>
</evidence>
<dbReference type="SUPFAM" id="SSF89796">
    <property type="entry name" value="CoA-transferase family III (CaiB/BaiF)"/>
    <property type="match status" value="2"/>
</dbReference>
<dbReference type="Gene3D" id="3.30.1540.10">
    <property type="entry name" value="formyl-coa transferase, domain 3"/>
    <property type="match status" value="1"/>
</dbReference>
<dbReference type="Gene3D" id="3.40.50.10540">
    <property type="entry name" value="Crotonobetainyl-coa:carnitine coa-transferase, domain 1"/>
    <property type="match status" value="2"/>
</dbReference>
<feature type="region of interest" description="Disordered" evidence="1">
    <location>
        <begin position="361"/>
        <end position="395"/>
    </location>
</feature>
<evidence type="ECO:0000313" key="3">
    <source>
        <dbReference type="Proteomes" id="UP000198960"/>
    </source>
</evidence>
<accession>A0A1H8WHK4</accession>
<dbReference type="EMBL" id="FOEE01000020">
    <property type="protein sequence ID" value="SEP27145.1"/>
    <property type="molecule type" value="Genomic_DNA"/>
</dbReference>
<dbReference type="STRING" id="673521.SAMN05660991_04427"/>
<dbReference type="InterPro" id="IPR044855">
    <property type="entry name" value="CoA-Trfase_III_dom3_sf"/>
</dbReference>
<proteinExistence type="predicted"/>
<dbReference type="AlphaFoldDB" id="A0A1H8WHK4"/>
<dbReference type="RefSeq" id="WP_091949011.1">
    <property type="nucleotide sequence ID" value="NZ_FOEE01000020.1"/>
</dbReference>
<protein>
    <submittedName>
        <fullName evidence="2">Crotonobetainyl-CoA:carnitine CoA-transferase CaiB</fullName>
    </submittedName>
</protein>
<evidence type="ECO:0000256" key="1">
    <source>
        <dbReference type="SAM" id="MobiDB-lite"/>
    </source>
</evidence>
<feature type="compositionally biased region" description="Pro residues" evidence="1">
    <location>
        <begin position="368"/>
        <end position="379"/>
    </location>
</feature>
<dbReference type="Proteomes" id="UP000198960">
    <property type="component" value="Unassembled WGS sequence"/>
</dbReference>
<sequence length="748" mass="77397">MSRDAASDPRTPSAGPLSGVRVLEVSRGRPARIAGMLLADLGADVVRRLDPDAAPEPVSPAAVCWDRGKRISPIAAHDVAGAAGQADVVLVDETPSSLPARGWDADTLRAGHPELAHVWLPPYGERGEWCDLPEDPLLLAALGGLAQLYPADDDSPVAPVVAGLTHLHGAIGAAAAVAALLGRERDGVAQPCVVTGLHAAAVLVGTTYTELNGDLPFTASRSSTGIPNWRIYRCADGLGVFLAALTPELFFRALEALGRLDVMALPEVAGDFQAVADVGRGCRRVTAELEPVFASQPSGYWLARFAEARVPCTTVGTRAEWAAGPIVRENGGLRVLPHPVLGAVTVPDVPVTFSGTPAAVRGVARPVPTDPRGPWPPADPDTTADTPASAPAGAPAGLRLPLEGVTVVDAASFVAAPMVSTLLADFGADVVRIEPPGGDTYRAYQLSFLAVNQRKRAVVLDLKAPDGVRALHTLLARADVLVENLRPRAVAALDLGEGDAARFPRLVHCNVSAFGHAEAFADLPGFDPIVQALSGMADAQGGDGGPVVCSAPLNDVTTGALGALGSLAALYSRRIGGRGQRVWVSLAASATFVQSAEFTTWVGSPPPLRGGRLFRGPDEGHRYYACADGWVAVAAPEGAGTARMAEALDVDSPAGAATVLRGHTVASATALLGGQGVPACRVVPHRLPLRDPFWVDNGVSHLVDLPPHGVARVVDAHSRWPAAPAPRAGRYAAPGADNETVFEQEESS</sequence>
<keyword evidence="2" id="KW-0808">Transferase</keyword>
<reference evidence="3" key="1">
    <citation type="submission" date="2016-10" db="EMBL/GenBank/DDBJ databases">
        <authorList>
            <person name="Varghese N."/>
            <person name="Submissions S."/>
        </authorList>
    </citation>
    <scope>NUCLEOTIDE SEQUENCE [LARGE SCALE GENOMIC DNA]</scope>
    <source>
        <strain evidence="3">DSM 45413</strain>
    </source>
</reference>
<gene>
    <name evidence="2" type="ORF">SAMN05660991_04427</name>
</gene>
<dbReference type="GO" id="GO:0016740">
    <property type="term" value="F:transferase activity"/>
    <property type="evidence" value="ECO:0007669"/>
    <property type="project" value="UniProtKB-KW"/>
</dbReference>
<dbReference type="OrthoDB" id="9797653at2"/>